<feature type="domain" description="NAD(P)-binding" evidence="4">
    <location>
        <begin position="9"/>
        <end position="179"/>
    </location>
</feature>
<keyword evidence="6" id="KW-1185">Reference proteome</keyword>
<evidence type="ECO:0000313" key="5">
    <source>
        <dbReference type="EMBL" id="TVY93477.1"/>
    </source>
</evidence>
<name>A0A559MKJ0_9HELO</name>
<comment type="similarity">
    <text evidence="3">Belongs to the avfA family.</text>
</comment>
<sequence>MPATHAVLGATGNCGTALIDNILRVPDAKVNAYCRNRSKLFNKMPHLVDNKRVEIFEGNVQNVDLLARCIQGTRAIFHTVTTNDNIPGCSVGYDTSKSILDALRKLKAETPAGMVMPKIILLSSATIDDYLARDMPWWFRPVMLTAASHVYDDLRRAETLLRAEENWVSTVFIKPGGLSVDIQRG</sequence>
<proteinExistence type="inferred from homology"/>
<dbReference type="GO" id="GO:0004497">
    <property type="term" value="F:monooxygenase activity"/>
    <property type="evidence" value="ECO:0007669"/>
    <property type="project" value="UniProtKB-KW"/>
</dbReference>
<dbReference type="Proteomes" id="UP000315522">
    <property type="component" value="Unassembled WGS sequence"/>
</dbReference>
<evidence type="ECO:0000256" key="1">
    <source>
        <dbReference type="ARBA" id="ARBA00023002"/>
    </source>
</evidence>
<dbReference type="PANTHER" id="PTHR15020">
    <property type="entry name" value="FLAVIN REDUCTASE-RELATED"/>
    <property type="match status" value="1"/>
</dbReference>
<dbReference type="SUPFAM" id="SSF51735">
    <property type="entry name" value="NAD(P)-binding Rossmann-fold domains"/>
    <property type="match status" value="1"/>
</dbReference>
<evidence type="ECO:0000313" key="6">
    <source>
        <dbReference type="Proteomes" id="UP000315522"/>
    </source>
</evidence>
<evidence type="ECO:0000256" key="2">
    <source>
        <dbReference type="ARBA" id="ARBA00023033"/>
    </source>
</evidence>
<feature type="non-terminal residue" evidence="5">
    <location>
        <position position="185"/>
    </location>
</feature>
<gene>
    <name evidence="5" type="primary">mdpK</name>
    <name evidence="5" type="ORF">LAWI1_G001697</name>
</gene>
<dbReference type="Gene3D" id="3.40.50.720">
    <property type="entry name" value="NAD(P)-binding Rossmann-like Domain"/>
    <property type="match status" value="1"/>
</dbReference>
<comment type="caution">
    <text evidence="5">The sequence shown here is derived from an EMBL/GenBank/DDBJ whole genome shotgun (WGS) entry which is preliminary data.</text>
</comment>
<organism evidence="5 6">
    <name type="scientific">Lachnellula willkommii</name>
    <dbReference type="NCBI Taxonomy" id="215461"/>
    <lineage>
        <taxon>Eukaryota</taxon>
        <taxon>Fungi</taxon>
        <taxon>Dikarya</taxon>
        <taxon>Ascomycota</taxon>
        <taxon>Pezizomycotina</taxon>
        <taxon>Leotiomycetes</taxon>
        <taxon>Helotiales</taxon>
        <taxon>Lachnaceae</taxon>
        <taxon>Lachnellula</taxon>
    </lineage>
</organism>
<accession>A0A559MKJ0</accession>
<dbReference type="AlphaFoldDB" id="A0A559MKJ0"/>
<keyword evidence="2 5" id="KW-0503">Monooxygenase</keyword>
<keyword evidence="1" id="KW-0560">Oxidoreductase</keyword>
<protein>
    <submittedName>
        <fullName evidence="5">Monooxygenase</fullName>
    </submittedName>
</protein>
<dbReference type="EMBL" id="QGML01000126">
    <property type="protein sequence ID" value="TVY93477.1"/>
    <property type="molecule type" value="Genomic_DNA"/>
</dbReference>
<evidence type="ECO:0000259" key="4">
    <source>
        <dbReference type="Pfam" id="PF13460"/>
    </source>
</evidence>
<evidence type="ECO:0000256" key="3">
    <source>
        <dbReference type="ARBA" id="ARBA00038376"/>
    </source>
</evidence>
<dbReference type="InterPro" id="IPR036291">
    <property type="entry name" value="NAD(P)-bd_dom_sf"/>
</dbReference>
<dbReference type="PANTHER" id="PTHR15020:SF37">
    <property type="entry name" value="OXIDOREDUCTASE MDPK"/>
    <property type="match status" value="1"/>
</dbReference>
<dbReference type="Pfam" id="PF13460">
    <property type="entry name" value="NAD_binding_10"/>
    <property type="match status" value="1"/>
</dbReference>
<dbReference type="InterPro" id="IPR016040">
    <property type="entry name" value="NAD(P)-bd_dom"/>
</dbReference>
<reference evidence="5 6" key="1">
    <citation type="submission" date="2018-05" db="EMBL/GenBank/DDBJ databases">
        <title>Genome sequencing and assembly of the regulated plant pathogen Lachnellula willkommii and related sister species for the development of diagnostic species identification markers.</title>
        <authorList>
            <person name="Giroux E."/>
            <person name="Bilodeau G."/>
        </authorList>
    </citation>
    <scope>NUCLEOTIDE SEQUENCE [LARGE SCALE GENOMIC DNA]</scope>
    <source>
        <strain evidence="5 6">CBS 172.35</strain>
    </source>
</reference>